<feature type="region of interest" description="Disordered" evidence="5">
    <location>
        <begin position="374"/>
        <end position="403"/>
    </location>
</feature>
<dbReference type="PANTHER" id="PTHR43055:SF1">
    <property type="entry name" value="FORMATE-DEPENDENT PHOSPHORIBOSYLGLYCINAMIDE FORMYLTRANSFERASE"/>
    <property type="match status" value="1"/>
</dbReference>
<dbReference type="STRING" id="444597.BST26_07080"/>
<dbReference type="NCBIfam" id="NF006766">
    <property type="entry name" value="PRK09288.1"/>
    <property type="match status" value="1"/>
</dbReference>
<keyword evidence="1" id="KW-0436">Ligase</keyword>
<dbReference type="Gene3D" id="3.40.50.20">
    <property type="match status" value="1"/>
</dbReference>
<keyword evidence="4" id="KW-0067">ATP-binding</keyword>
<dbReference type="InterPro" id="IPR011054">
    <property type="entry name" value="Rudment_hybrid_motif"/>
</dbReference>
<keyword evidence="2" id="KW-0547">Nucleotide-binding</keyword>
<dbReference type="Pfam" id="PF02222">
    <property type="entry name" value="ATP-grasp"/>
    <property type="match status" value="1"/>
</dbReference>
<dbReference type="InterPro" id="IPR016185">
    <property type="entry name" value="PreATP-grasp_dom_sf"/>
</dbReference>
<dbReference type="OrthoDB" id="9804625at2"/>
<dbReference type="Proteomes" id="UP000192801">
    <property type="component" value="Unassembled WGS sequence"/>
</dbReference>
<dbReference type="GO" id="GO:0016874">
    <property type="term" value="F:ligase activity"/>
    <property type="evidence" value="ECO:0007669"/>
    <property type="project" value="UniProtKB-KW"/>
</dbReference>
<feature type="compositionally biased region" description="Low complexity" evidence="5">
    <location>
        <begin position="383"/>
        <end position="392"/>
    </location>
</feature>
<dbReference type="PANTHER" id="PTHR43055">
    <property type="entry name" value="FORMATE-DEPENDENT PHOSPHORIBOSYLGLYCINAMIDE FORMYLTRANSFERASE"/>
    <property type="match status" value="1"/>
</dbReference>
<dbReference type="Gene3D" id="3.30.470.20">
    <property type="entry name" value="ATP-grasp fold, B domain"/>
    <property type="match status" value="1"/>
</dbReference>
<dbReference type="EMBL" id="MVHS01000011">
    <property type="protein sequence ID" value="ORA71808.1"/>
    <property type="molecule type" value="Genomic_DNA"/>
</dbReference>
<protein>
    <submittedName>
        <fullName evidence="6">Phosphoribosylglycinamide formyltransferase 2</fullName>
    </submittedName>
</protein>
<keyword evidence="7" id="KW-1185">Reference proteome</keyword>
<keyword evidence="6" id="KW-0808">Transferase</keyword>
<dbReference type="GO" id="GO:0046872">
    <property type="term" value="F:metal ion binding"/>
    <property type="evidence" value="ECO:0007669"/>
    <property type="project" value="InterPro"/>
</dbReference>
<evidence type="ECO:0000256" key="1">
    <source>
        <dbReference type="ARBA" id="ARBA00022598"/>
    </source>
</evidence>
<evidence type="ECO:0000313" key="6">
    <source>
        <dbReference type="EMBL" id="ORA71808.1"/>
    </source>
</evidence>
<dbReference type="SUPFAM" id="SSF56059">
    <property type="entry name" value="Glutathione synthetase ATP-binding domain-like"/>
    <property type="match status" value="1"/>
</dbReference>
<sequence length="403" mass="42194">MPDHRPRVALLGSGELGAEQVAAFTRLGVEVVAVDSRPGGAAARIADAAEVVTLTDPEALTALLRRVAPGYVVSATDAVAAGALAAFEDDGATVAPSARNVRLALDREGLRRLAADELGLPTVPFWFAASATELAAIAEHAGFPMVVKPLVALPGEGQSVLLRPADVEPAWQRAVSVAGRITHQRVLAEAVVEIDYELTLLTVRGADATMSFCEPIGHRQLDGFAGSAVTESWQPQPMSQVALESARSIAARIVNALGGRGLFGVELLVSGDEVYFSDVTGWPTEAGLLTLVSQRLNVFDLHARAVLGLPLDTIMVSPSAAELTYGGADAARPGIDALAMALQVPETDVRVFTGSGRAAQRRLELTLATAPEVAEARDRVRRASSALRANAGGRSGKPDERER</sequence>
<dbReference type="RefSeq" id="WP_083030063.1">
    <property type="nucleotide sequence ID" value="NZ_AP022618.1"/>
</dbReference>
<dbReference type="InterPro" id="IPR013815">
    <property type="entry name" value="ATP_grasp_subdomain_1"/>
</dbReference>
<dbReference type="Gene3D" id="3.30.1490.20">
    <property type="entry name" value="ATP-grasp fold, A domain"/>
    <property type="match status" value="1"/>
</dbReference>
<dbReference type="GO" id="GO:0005524">
    <property type="term" value="F:ATP binding"/>
    <property type="evidence" value="ECO:0007669"/>
    <property type="project" value="UniProtKB-UniRule"/>
</dbReference>
<evidence type="ECO:0000256" key="2">
    <source>
        <dbReference type="ARBA" id="ARBA00022741"/>
    </source>
</evidence>
<gene>
    <name evidence="6" type="ORF">BST26_07080</name>
</gene>
<dbReference type="GO" id="GO:0016740">
    <property type="term" value="F:transferase activity"/>
    <property type="evidence" value="ECO:0007669"/>
    <property type="project" value="UniProtKB-KW"/>
</dbReference>
<dbReference type="GO" id="GO:0006164">
    <property type="term" value="P:purine nucleotide biosynthetic process"/>
    <property type="evidence" value="ECO:0007669"/>
    <property type="project" value="UniProtKB-KW"/>
</dbReference>
<organism evidence="6 7">
    <name type="scientific">Mycolicibacterium insubricum</name>
    <dbReference type="NCBI Taxonomy" id="444597"/>
    <lineage>
        <taxon>Bacteria</taxon>
        <taxon>Bacillati</taxon>
        <taxon>Actinomycetota</taxon>
        <taxon>Actinomycetes</taxon>
        <taxon>Mycobacteriales</taxon>
        <taxon>Mycobacteriaceae</taxon>
        <taxon>Mycolicibacterium</taxon>
    </lineage>
</organism>
<dbReference type="InterPro" id="IPR003135">
    <property type="entry name" value="ATP-grasp_carboxylate-amine"/>
</dbReference>
<comment type="caution">
    <text evidence="6">The sequence shown here is derived from an EMBL/GenBank/DDBJ whole genome shotgun (WGS) entry which is preliminary data.</text>
</comment>
<dbReference type="PROSITE" id="PS50975">
    <property type="entry name" value="ATP_GRASP"/>
    <property type="match status" value="1"/>
</dbReference>
<proteinExistence type="predicted"/>
<dbReference type="SUPFAM" id="SSF52440">
    <property type="entry name" value="PreATP-grasp domain"/>
    <property type="match status" value="1"/>
</dbReference>
<accession>A0A1X0DHG8</accession>
<dbReference type="AlphaFoldDB" id="A0A1X0DHG8"/>
<reference evidence="6 7" key="1">
    <citation type="submission" date="2016-12" db="EMBL/GenBank/DDBJ databases">
        <title>The new phylogeny of genus Mycobacterium.</title>
        <authorList>
            <person name="Tortoli E."/>
            <person name="Trovato A."/>
            <person name="Cirillo D.M."/>
        </authorList>
    </citation>
    <scope>NUCLEOTIDE SEQUENCE [LARGE SCALE GENOMIC DNA]</scope>
    <source>
        <strain evidence="6 7">DSM 45130</strain>
    </source>
</reference>
<dbReference type="GO" id="GO:0005829">
    <property type="term" value="C:cytosol"/>
    <property type="evidence" value="ECO:0007669"/>
    <property type="project" value="TreeGrafter"/>
</dbReference>
<evidence type="ECO:0000256" key="3">
    <source>
        <dbReference type="ARBA" id="ARBA00022755"/>
    </source>
</evidence>
<evidence type="ECO:0000256" key="4">
    <source>
        <dbReference type="ARBA" id="ARBA00022840"/>
    </source>
</evidence>
<keyword evidence="3" id="KW-0658">Purine biosynthesis</keyword>
<evidence type="ECO:0000256" key="5">
    <source>
        <dbReference type="SAM" id="MobiDB-lite"/>
    </source>
</evidence>
<name>A0A1X0DHG8_9MYCO</name>
<dbReference type="InterPro" id="IPR011761">
    <property type="entry name" value="ATP-grasp"/>
</dbReference>
<dbReference type="SUPFAM" id="SSF51246">
    <property type="entry name" value="Rudiment single hybrid motif"/>
    <property type="match status" value="1"/>
</dbReference>
<evidence type="ECO:0000313" key="7">
    <source>
        <dbReference type="Proteomes" id="UP000192801"/>
    </source>
</evidence>